<dbReference type="EMBL" id="KQ234873">
    <property type="protein sequence ID" value="KMZ83990.1"/>
    <property type="molecule type" value="Genomic_DNA"/>
</dbReference>
<name>A0A0J9SLK2_PLAV1</name>
<reference evidence="2 3" key="1">
    <citation type="submission" date="2011-08" db="EMBL/GenBank/DDBJ databases">
        <title>The Genome Sequence of Plasmodium vivax Brazil I.</title>
        <authorList>
            <consortium name="The Broad Institute Genome Sequencing Platform"/>
            <consortium name="The Broad Institute Genome Sequencing Center for Infectious Disease"/>
            <person name="Neafsey D."/>
            <person name="Carlton J."/>
            <person name="Barnwell J."/>
            <person name="Collins W."/>
            <person name="Escalante A."/>
            <person name="Mullikin J."/>
            <person name="Saul A."/>
            <person name="Guigo R."/>
            <person name="Camara F."/>
            <person name="Young S.K."/>
            <person name="Zeng Q."/>
            <person name="Gargeya S."/>
            <person name="Fitzgerald M."/>
            <person name="Haas B."/>
            <person name="Abouelleil A."/>
            <person name="Alvarado L."/>
            <person name="Arachchi H.M."/>
            <person name="Berlin A."/>
            <person name="Brown A."/>
            <person name="Chapman S.B."/>
            <person name="Chen Z."/>
            <person name="Dunbar C."/>
            <person name="Freedman E."/>
            <person name="Gearin G."/>
            <person name="Gellesch M."/>
            <person name="Goldberg J."/>
            <person name="Griggs A."/>
            <person name="Gujja S."/>
            <person name="Heiman D."/>
            <person name="Howarth C."/>
            <person name="Larson L."/>
            <person name="Lui A."/>
            <person name="MacDonald P.J.P."/>
            <person name="Montmayeur A."/>
            <person name="Murphy C."/>
            <person name="Neiman D."/>
            <person name="Pearson M."/>
            <person name="Priest M."/>
            <person name="Roberts A."/>
            <person name="Saif S."/>
            <person name="Shea T."/>
            <person name="Shenoy N."/>
            <person name="Sisk P."/>
            <person name="Stolte C."/>
            <person name="Sykes S."/>
            <person name="Wortman J."/>
            <person name="Nusbaum C."/>
            <person name="Birren B."/>
        </authorList>
    </citation>
    <scope>NUCLEOTIDE SEQUENCE [LARGE SCALE GENOMIC DNA]</scope>
    <source>
        <strain evidence="2 3">Brazil I</strain>
    </source>
</reference>
<evidence type="ECO:0000313" key="2">
    <source>
        <dbReference type="EMBL" id="KMZ83990.1"/>
    </source>
</evidence>
<evidence type="ECO:0000256" key="1">
    <source>
        <dbReference type="SAM" id="Phobius"/>
    </source>
</evidence>
<keyword evidence="1" id="KW-0472">Membrane</keyword>
<sequence length="97" mass="11593">MDTLRESVYLKNKIIQISMINASLINRIMCYIIYNVTLKCKSKKLLQKLLRNLLILTILQNITYNLKLAEVLLGFKEQQKYSRHIVITRIIRYYKKS</sequence>
<proteinExistence type="predicted"/>
<keyword evidence="1" id="KW-0812">Transmembrane</keyword>
<dbReference type="AlphaFoldDB" id="A0A0J9SLK2"/>
<keyword evidence="1" id="KW-1133">Transmembrane helix</keyword>
<evidence type="ECO:0000313" key="3">
    <source>
        <dbReference type="Proteomes" id="UP000053327"/>
    </source>
</evidence>
<organism evidence="2 3">
    <name type="scientific">Plasmodium vivax (strain Brazil I)</name>
    <dbReference type="NCBI Taxonomy" id="1033975"/>
    <lineage>
        <taxon>Eukaryota</taxon>
        <taxon>Sar</taxon>
        <taxon>Alveolata</taxon>
        <taxon>Apicomplexa</taxon>
        <taxon>Aconoidasida</taxon>
        <taxon>Haemosporida</taxon>
        <taxon>Plasmodiidae</taxon>
        <taxon>Plasmodium</taxon>
        <taxon>Plasmodium (Plasmodium)</taxon>
    </lineage>
</organism>
<protein>
    <submittedName>
        <fullName evidence="2">Uncharacterized protein</fullName>
    </submittedName>
</protein>
<gene>
    <name evidence="2" type="ORF">PVBG_06167</name>
</gene>
<feature type="transmembrane region" description="Helical" evidence="1">
    <location>
        <begin position="14"/>
        <end position="37"/>
    </location>
</feature>
<dbReference type="Proteomes" id="UP000053327">
    <property type="component" value="Unassembled WGS sequence"/>
</dbReference>
<accession>A0A0J9SLK2</accession>